<feature type="non-terminal residue" evidence="1">
    <location>
        <position position="112"/>
    </location>
</feature>
<reference evidence="1 2" key="1">
    <citation type="journal article" date="2016" name="Nat. Commun.">
        <title>Ectomycorrhizal ecology is imprinted in the genome of the dominant symbiotic fungus Cenococcum geophilum.</title>
        <authorList>
            <consortium name="DOE Joint Genome Institute"/>
            <person name="Peter M."/>
            <person name="Kohler A."/>
            <person name="Ohm R.A."/>
            <person name="Kuo A."/>
            <person name="Krutzmann J."/>
            <person name="Morin E."/>
            <person name="Arend M."/>
            <person name="Barry K.W."/>
            <person name="Binder M."/>
            <person name="Choi C."/>
            <person name="Clum A."/>
            <person name="Copeland A."/>
            <person name="Grisel N."/>
            <person name="Haridas S."/>
            <person name="Kipfer T."/>
            <person name="LaButti K."/>
            <person name="Lindquist E."/>
            <person name="Lipzen A."/>
            <person name="Maire R."/>
            <person name="Meier B."/>
            <person name="Mihaltcheva S."/>
            <person name="Molinier V."/>
            <person name="Murat C."/>
            <person name="Poggeler S."/>
            <person name="Quandt C.A."/>
            <person name="Sperisen C."/>
            <person name="Tritt A."/>
            <person name="Tisserant E."/>
            <person name="Crous P.W."/>
            <person name="Henrissat B."/>
            <person name="Nehls U."/>
            <person name="Egli S."/>
            <person name="Spatafora J.W."/>
            <person name="Grigoriev I.V."/>
            <person name="Martin F.M."/>
        </authorList>
    </citation>
    <scope>NUCLEOTIDE SEQUENCE [LARGE SCALE GENOMIC DNA]</scope>
    <source>
        <strain evidence="1 2">CBS 459.81</strain>
    </source>
</reference>
<proteinExistence type="predicted"/>
<accession>A0A8E2E9Q4</accession>
<dbReference type="Proteomes" id="UP000250266">
    <property type="component" value="Unassembled WGS sequence"/>
</dbReference>
<protein>
    <submittedName>
        <fullName evidence="1">Uncharacterized protein</fullName>
    </submittedName>
</protein>
<gene>
    <name evidence="1" type="ORF">K432DRAFT_298422</name>
</gene>
<evidence type="ECO:0000313" key="2">
    <source>
        <dbReference type="Proteomes" id="UP000250266"/>
    </source>
</evidence>
<organism evidence="1 2">
    <name type="scientific">Lepidopterella palustris CBS 459.81</name>
    <dbReference type="NCBI Taxonomy" id="1314670"/>
    <lineage>
        <taxon>Eukaryota</taxon>
        <taxon>Fungi</taxon>
        <taxon>Dikarya</taxon>
        <taxon>Ascomycota</taxon>
        <taxon>Pezizomycotina</taxon>
        <taxon>Dothideomycetes</taxon>
        <taxon>Pleosporomycetidae</taxon>
        <taxon>Mytilinidiales</taxon>
        <taxon>Argynnaceae</taxon>
        <taxon>Lepidopterella</taxon>
    </lineage>
</organism>
<evidence type="ECO:0000313" key="1">
    <source>
        <dbReference type="EMBL" id="OCK80061.1"/>
    </source>
</evidence>
<dbReference type="OrthoDB" id="4364842at2759"/>
<dbReference type="EMBL" id="KV744975">
    <property type="protein sequence ID" value="OCK80061.1"/>
    <property type="molecule type" value="Genomic_DNA"/>
</dbReference>
<keyword evidence="2" id="KW-1185">Reference proteome</keyword>
<name>A0A8E2E9Q4_9PEZI</name>
<dbReference type="AlphaFoldDB" id="A0A8E2E9Q4"/>
<sequence length="112" mass="12433">QIKAYRRVNLKLQLELGPTEITLINVAYVLEFLTNCVSLTKLNKADIHFNSKRKALYRGATKESLCTRWHVILGHTGPKAIKHLPSAAIGAEVSSVALKTIDCIQYSISKAQ</sequence>